<dbReference type="GO" id="GO:0043190">
    <property type="term" value="C:ATP-binding cassette (ABC) transporter complex"/>
    <property type="evidence" value="ECO:0007669"/>
    <property type="project" value="InterPro"/>
</dbReference>
<dbReference type="RefSeq" id="WP_251811894.1">
    <property type="nucleotide sequence ID" value="NZ_CP101527.1"/>
</dbReference>
<keyword evidence="1" id="KW-0732">Signal</keyword>
<dbReference type="KEGG" id="asem:NNL22_05715"/>
<dbReference type="PANTHER" id="PTHR30290">
    <property type="entry name" value="PERIPLASMIC BINDING COMPONENT OF ABC TRANSPORTER"/>
    <property type="match status" value="1"/>
</dbReference>
<feature type="domain" description="Solute-binding protein family 5" evidence="3">
    <location>
        <begin position="100"/>
        <end position="507"/>
    </location>
</feature>
<evidence type="ECO:0000259" key="3">
    <source>
        <dbReference type="Pfam" id="PF00496"/>
    </source>
</evidence>
<dbReference type="GO" id="GO:1904680">
    <property type="term" value="F:peptide transmembrane transporter activity"/>
    <property type="evidence" value="ECO:0007669"/>
    <property type="project" value="TreeGrafter"/>
</dbReference>
<evidence type="ECO:0000313" key="5">
    <source>
        <dbReference type="Proteomes" id="UP001164472"/>
    </source>
</evidence>
<dbReference type="PANTHER" id="PTHR30290:SF64">
    <property type="entry name" value="ABC TRANSPORTER PERIPLASMIC BINDING PROTEIN"/>
    <property type="match status" value="1"/>
</dbReference>
<dbReference type="SUPFAM" id="SSF53850">
    <property type="entry name" value="Periplasmic binding protein-like II"/>
    <property type="match status" value="1"/>
</dbReference>
<dbReference type="Gene3D" id="3.10.105.10">
    <property type="entry name" value="Dipeptide-binding Protein, Domain 3"/>
    <property type="match status" value="1"/>
</dbReference>
<proteinExistence type="predicted"/>
<dbReference type="AlphaFoldDB" id="A0A9E8HJZ6"/>
<dbReference type="FunFam" id="3.10.105.10:FF:000005">
    <property type="entry name" value="ABC transporter substrate-binding protein"/>
    <property type="match status" value="1"/>
</dbReference>
<feature type="region of interest" description="Disordered" evidence="2">
    <location>
        <begin position="1"/>
        <end position="28"/>
    </location>
</feature>
<evidence type="ECO:0000256" key="2">
    <source>
        <dbReference type="SAM" id="MobiDB-lite"/>
    </source>
</evidence>
<dbReference type="PIRSF" id="PIRSF002741">
    <property type="entry name" value="MppA"/>
    <property type="match status" value="1"/>
</dbReference>
<evidence type="ECO:0000313" key="4">
    <source>
        <dbReference type="EMBL" id="UZW76078.1"/>
    </source>
</evidence>
<dbReference type="InterPro" id="IPR000914">
    <property type="entry name" value="SBP_5_dom"/>
</dbReference>
<dbReference type="Proteomes" id="UP001164472">
    <property type="component" value="Chromosome"/>
</dbReference>
<name>A0A9E8HJZ6_9ALTE</name>
<protein>
    <submittedName>
        <fullName evidence="4">Extracellular solute-binding protein</fullName>
    </submittedName>
</protein>
<dbReference type="CDD" id="cd08497">
    <property type="entry name" value="MbnE-like"/>
    <property type="match status" value="1"/>
</dbReference>
<organism evidence="4 5">
    <name type="scientific">Alkalimarinus sediminis</name>
    <dbReference type="NCBI Taxonomy" id="1632866"/>
    <lineage>
        <taxon>Bacteria</taxon>
        <taxon>Pseudomonadati</taxon>
        <taxon>Pseudomonadota</taxon>
        <taxon>Gammaproteobacteria</taxon>
        <taxon>Alteromonadales</taxon>
        <taxon>Alteromonadaceae</taxon>
        <taxon>Alkalimarinus</taxon>
    </lineage>
</organism>
<dbReference type="Pfam" id="PF00496">
    <property type="entry name" value="SBP_bac_5"/>
    <property type="match status" value="1"/>
</dbReference>
<dbReference type="EMBL" id="CP101527">
    <property type="protein sequence ID" value="UZW76078.1"/>
    <property type="molecule type" value="Genomic_DNA"/>
</dbReference>
<dbReference type="InterPro" id="IPR030678">
    <property type="entry name" value="Peptide/Ni-bd"/>
</dbReference>
<keyword evidence="5" id="KW-1185">Reference proteome</keyword>
<evidence type="ECO:0000256" key="1">
    <source>
        <dbReference type="ARBA" id="ARBA00022729"/>
    </source>
</evidence>
<sequence>MTLSLAATAQQNSPDGVQPTTPKHGVAMHGDVKYGADFEHFDYVNPQAPKGGTVRRSVISNSYDSFHPFVLKGVAAAGVRHYLYDTLTVQSEDEAFSQYGLIAEKIEMPEDRSWVIFHINPKARFQDNHPITAEDVIFTFNNLIEHGAPFYKAYYGDVSEVSQITEYQIRFDFKNNKNRELPLILGQLPVLPKHYWETRDFSKSTLDKPLGSGPYKIKSYNTGRSISYERVTDYWAKDLPVNKGQYNFDEIIFEYYGDQTIALEAFRAGQYDFIVENTAKNWATAYSGDKFDKGLIIKEAVEHKQPVGMQGFIFNTRRDIFKDPKVREALSYAFDFEWTNKQLFFGQYKRTNSFFENSELASTGLPSNDELAILNTFKGQIPDSVFTTAYRAPSTDGSGNIRKNLRTALKLLKEAGWTIQNKKLVNSKTSQPFEFEILLYQKSFERIIHPFTKNLEKLGIDAKIRLVDTNQYIGRVREYDYDMFIMTLSQSNSPGNEQRDYWYSTNTNIPGTRNYIGVSDPVVDQLVDMIIAAPDRKSLVTRTKVLDRILLSKHLVIPQWHLPKQRIAYWKRLRHPEVFPKSGVNFDTWWVNDK</sequence>
<dbReference type="GO" id="GO:0015833">
    <property type="term" value="P:peptide transport"/>
    <property type="evidence" value="ECO:0007669"/>
    <property type="project" value="TreeGrafter"/>
</dbReference>
<dbReference type="GO" id="GO:0030288">
    <property type="term" value="C:outer membrane-bounded periplasmic space"/>
    <property type="evidence" value="ECO:0007669"/>
    <property type="project" value="TreeGrafter"/>
</dbReference>
<gene>
    <name evidence="4" type="ORF">NNL22_05715</name>
</gene>
<feature type="compositionally biased region" description="Polar residues" evidence="2">
    <location>
        <begin position="1"/>
        <end position="21"/>
    </location>
</feature>
<reference evidence="4" key="1">
    <citation type="submission" date="2022-07" db="EMBL/GenBank/DDBJ databases">
        <title>Alkalimarinus sp. nov., isolated from gut of a Alitta virens.</title>
        <authorList>
            <person name="Yang A.I."/>
            <person name="Shin N.-R."/>
        </authorList>
    </citation>
    <scope>NUCLEOTIDE SEQUENCE</scope>
    <source>
        <strain evidence="4">FA028</strain>
    </source>
</reference>
<dbReference type="Gene3D" id="3.40.190.10">
    <property type="entry name" value="Periplasmic binding protein-like II"/>
    <property type="match status" value="1"/>
</dbReference>
<dbReference type="GO" id="GO:0042884">
    <property type="term" value="P:microcin transport"/>
    <property type="evidence" value="ECO:0007669"/>
    <property type="project" value="TreeGrafter"/>
</dbReference>
<dbReference type="InterPro" id="IPR039424">
    <property type="entry name" value="SBP_5"/>
</dbReference>
<accession>A0A9E8HJZ6</accession>